<organism evidence="1 2">
    <name type="scientific">Actinokineospora iranica</name>
    <dbReference type="NCBI Taxonomy" id="1271860"/>
    <lineage>
        <taxon>Bacteria</taxon>
        <taxon>Bacillati</taxon>
        <taxon>Actinomycetota</taxon>
        <taxon>Actinomycetes</taxon>
        <taxon>Pseudonocardiales</taxon>
        <taxon>Pseudonocardiaceae</taxon>
        <taxon>Actinokineospora</taxon>
    </lineage>
</organism>
<name>A0A1G6V9Q6_9PSEU</name>
<dbReference type="Proteomes" id="UP000199501">
    <property type="component" value="Unassembled WGS sequence"/>
</dbReference>
<gene>
    <name evidence="1" type="ORF">SAMN05216174_1123</name>
</gene>
<evidence type="ECO:0000313" key="1">
    <source>
        <dbReference type="EMBL" id="SDD50133.1"/>
    </source>
</evidence>
<keyword evidence="2" id="KW-1185">Reference proteome</keyword>
<dbReference type="EMBL" id="FMZZ01000012">
    <property type="protein sequence ID" value="SDD50133.1"/>
    <property type="molecule type" value="Genomic_DNA"/>
</dbReference>
<evidence type="ECO:0000313" key="2">
    <source>
        <dbReference type="Proteomes" id="UP000199501"/>
    </source>
</evidence>
<accession>A0A1G6V9Q6</accession>
<protein>
    <submittedName>
        <fullName evidence="1">Uncharacterized protein</fullName>
    </submittedName>
</protein>
<proteinExistence type="predicted"/>
<sequence length="41" mass="4279">MLGINSVFCEGQVLCPEWINQLGAGRTVDNGTGIHYVGAAS</sequence>
<dbReference type="STRING" id="1271860.SAMN05216174_1123"/>
<reference evidence="2" key="1">
    <citation type="submission" date="2016-10" db="EMBL/GenBank/DDBJ databases">
        <authorList>
            <person name="Varghese N."/>
            <person name="Submissions S."/>
        </authorList>
    </citation>
    <scope>NUCLEOTIDE SEQUENCE [LARGE SCALE GENOMIC DNA]</scope>
    <source>
        <strain evidence="2">IBRC-M 10403</strain>
    </source>
</reference>
<dbReference type="AlphaFoldDB" id="A0A1G6V9Q6"/>